<sequence>MTGGHVMTMYFALTIDFLDCRFHGRRDGGEPEWPPSPLRVFQALVAAAARMNGGALSDGDSAALQWLQAQTAPVIIAPSGLSSVSPYRLSVPNNAMDLPASYWAVGQDPPGDKAPAKQRSMKTVQPTHLLDGSSIHYLWRMHEPVNAEIVGHVKAIAGPAQNINVLGWGIDVVVGNGTILSAEQVEALFGERWLPHAGTGEGGLRVPVRGTLADLQARHAGFLGRLADGSFVPPPPLVVYDKVNYRRDIDPPLREVAAFSLLRTDASGFRPFDTVKWALTVAGMTRHAARRAAQGSGWPEEGINGCILGHGESIGDEKHQPVGSQRLAYLPLPSLEARGDGKAPVVGSVRRVIVTAFDEASGDKINWARRALSGQMLEKEGKAEGDDKEAMALLSLLPGSDKVICAYIRPSSCWATVTPVVLPGYDDPAHYRRRLQIVTNAEEQKRLRDHLHDRIDGLLRKAIRQAYFPEALAKNALIEWRKVGYWRGASLAGRYGVPDHLKRFPRYHVKVRWRDDQQRPVSIGGPVCIGGGRFYGLGLFAPAD</sequence>
<evidence type="ECO:0000313" key="1">
    <source>
        <dbReference type="EMBL" id="BCR05674.1"/>
    </source>
</evidence>
<reference evidence="1 2" key="2">
    <citation type="journal article" date="2021" name="Int. J. Syst. Evol. Microbiol.">
        <title>Isolation and Polyphasic Characterization of Desulfuromonas versatilis sp. Nov., an Electrogenic Bacteria Capable of Versatile Metabolism Isolated from a Graphene Oxide-Reducing Enrichment Culture.</title>
        <authorList>
            <person name="Xie L."/>
            <person name="Yoshida N."/>
            <person name="Ishii S."/>
            <person name="Meng L."/>
        </authorList>
    </citation>
    <scope>NUCLEOTIDE SEQUENCE [LARGE SCALE GENOMIC DNA]</scope>
    <source>
        <strain evidence="1 2">NIT-T3</strain>
    </source>
</reference>
<dbReference type="NCBIfam" id="TIGR02165">
    <property type="entry name" value="cas5_6_GSU0054"/>
    <property type="match status" value="1"/>
</dbReference>
<reference evidence="1 2" key="1">
    <citation type="journal article" date="2016" name="C (Basel)">
        <title>Selective Growth of and Electricity Production by Marine Exoelectrogenic Bacteria in Self-Aggregated Hydrogel of Microbially Reduced Graphene Oxide.</title>
        <authorList>
            <person name="Yoshida N."/>
            <person name="Goto Y."/>
            <person name="Miyata Y."/>
        </authorList>
    </citation>
    <scope>NUCLEOTIDE SEQUENCE [LARGE SCALE GENOMIC DNA]</scope>
    <source>
        <strain evidence="1 2">NIT-T3</strain>
    </source>
</reference>
<protein>
    <submittedName>
        <fullName evidence="1">Type I-U CRISPR-associated protein Cas5/Cas6</fullName>
    </submittedName>
</protein>
<evidence type="ECO:0000313" key="2">
    <source>
        <dbReference type="Proteomes" id="UP001319827"/>
    </source>
</evidence>
<name>A0ABM8HYQ7_9BACT</name>
<dbReference type="CDD" id="cd09734">
    <property type="entry name" value="Csb2_I-U"/>
    <property type="match status" value="1"/>
</dbReference>
<proteinExistence type="predicted"/>
<dbReference type="Pfam" id="PF09609">
    <property type="entry name" value="Cas_GSU0054"/>
    <property type="match status" value="1"/>
</dbReference>
<keyword evidence="2" id="KW-1185">Reference proteome</keyword>
<gene>
    <name evidence="1" type="primary">csb2</name>
    <name evidence="1" type="ORF">DESUT3_27430</name>
</gene>
<organism evidence="1 2">
    <name type="scientific">Desulfuromonas versatilis</name>
    <dbReference type="NCBI Taxonomy" id="2802975"/>
    <lineage>
        <taxon>Bacteria</taxon>
        <taxon>Pseudomonadati</taxon>
        <taxon>Thermodesulfobacteriota</taxon>
        <taxon>Desulfuromonadia</taxon>
        <taxon>Desulfuromonadales</taxon>
        <taxon>Desulfuromonadaceae</taxon>
        <taxon>Desulfuromonas</taxon>
    </lineage>
</organism>
<accession>A0ABM8HYQ7</accession>
<dbReference type="EMBL" id="AP024355">
    <property type="protein sequence ID" value="BCR05674.1"/>
    <property type="molecule type" value="Genomic_DNA"/>
</dbReference>
<dbReference type="Proteomes" id="UP001319827">
    <property type="component" value="Chromosome"/>
</dbReference>
<dbReference type="InterPro" id="IPR019089">
    <property type="entry name" value="Cas_GSU0054"/>
</dbReference>